<keyword evidence="2" id="KW-0863">Zinc-finger</keyword>
<evidence type="ECO:0000259" key="3">
    <source>
        <dbReference type="PROSITE" id="PS50966"/>
    </source>
</evidence>
<gene>
    <name evidence="6" type="ORF">MAF45_08410</name>
</gene>
<keyword evidence="2" id="KW-0479">Metal-binding</keyword>
<evidence type="ECO:0000256" key="2">
    <source>
        <dbReference type="PROSITE-ProRule" id="PRU00325"/>
    </source>
</evidence>
<feature type="domain" description="SWIM-type" evidence="3">
    <location>
        <begin position="112"/>
        <end position="148"/>
    </location>
</feature>
<dbReference type="InterPro" id="IPR049730">
    <property type="entry name" value="SNF2/RAD54-like_C"/>
</dbReference>
<organism evidence="6 7">
    <name type="scientific">Mesosutterella porci</name>
    <dbReference type="NCBI Taxonomy" id="2915351"/>
    <lineage>
        <taxon>Bacteria</taxon>
        <taxon>Pseudomonadati</taxon>
        <taxon>Pseudomonadota</taxon>
        <taxon>Betaproteobacteria</taxon>
        <taxon>Burkholderiales</taxon>
        <taxon>Sutterellaceae</taxon>
        <taxon>Mesosutterella</taxon>
    </lineage>
</organism>
<dbReference type="Gene3D" id="3.40.50.300">
    <property type="entry name" value="P-loop containing nucleotide triphosphate hydrolases"/>
    <property type="match status" value="1"/>
</dbReference>
<dbReference type="Gene3D" id="3.40.50.10810">
    <property type="entry name" value="Tandem AAA-ATPase domain"/>
    <property type="match status" value="1"/>
</dbReference>
<dbReference type="SMART" id="SM00490">
    <property type="entry name" value="HELICc"/>
    <property type="match status" value="1"/>
</dbReference>
<evidence type="ECO:0000259" key="5">
    <source>
        <dbReference type="PROSITE" id="PS51194"/>
    </source>
</evidence>
<proteinExistence type="predicted"/>
<dbReference type="InterPro" id="IPR038718">
    <property type="entry name" value="SNF2-like_sf"/>
</dbReference>
<comment type="caution">
    <text evidence="6">The sequence shown here is derived from an EMBL/GenBank/DDBJ whole genome shotgun (WGS) entry which is preliminary data.</text>
</comment>
<reference evidence="6 7" key="1">
    <citation type="submission" date="2022-02" db="EMBL/GenBank/DDBJ databases">
        <title>Mesosutterella porci, a novel member of the family Sutterellaceae from pig feces.</title>
        <authorList>
            <person name="Wylensek D."/>
            <person name="Clavel T."/>
        </authorList>
    </citation>
    <scope>NUCLEOTIDE SEQUENCE [LARGE SCALE GENOMIC DNA]</scope>
    <source>
        <strain evidence="7">oilRF-744-wt-GAM-9</strain>
    </source>
</reference>
<dbReference type="InterPro" id="IPR007527">
    <property type="entry name" value="Znf_SWIM"/>
</dbReference>
<dbReference type="PROSITE" id="PS51194">
    <property type="entry name" value="HELICASE_CTER"/>
    <property type="match status" value="1"/>
</dbReference>
<dbReference type="Proteomes" id="UP001297600">
    <property type="component" value="Unassembled WGS sequence"/>
</dbReference>
<keyword evidence="7" id="KW-1185">Reference proteome</keyword>
<keyword evidence="2" id="KW-0862">Zinc</keyword>
<feature type="domain" description="Helicase ATP-binding" evidence="4">
    <location>
        <begin position="739"/>
        <end position="899"/>
    </location>
</feature>
<dbReference type="SMART" id="SM00487">
    <property type="entry name" value="DEXDc"/>
    <property type="match status" value="1"/>
</dbReference>
<dbReference type="InterPro" id="IPR027417">
    <property type="entry name" value="P-loop_NTPase"/>
</dbReference>
<dbReference type="Pfam" id="PF00271">
    <property type="entry name" value="Helicase_C"/>
    <property type="match status" value="1"/>
</dbReference>
<evidence type="ECO:0000259" key="4">
    <source>
        <dbReference type="PROSITE" id="PS51192"/>
    </source>
</evidence>
<dbReference type="Pfam" id="PF12419">
    <property type="entry name" value="DUF3670"/>
    <property type="match status" value="1"/>
</dbReference>
<evidence type="ECO:0000256" key="1">
    <source>
        <dbReference type="ARBA" id="ARBA00022801"/>
    </source>
</evidence>
<dbReference type="EMBL" id="JAKNCT010000009">
    <property type="protein sequence ID" value="MCG5031461.1"/>
    <property type="molecule type" value="Genomic_DNA"/>
</dbReference>
<dbReference type="RefSeq" id="WP_237979192.1">
    <property type="nucleotide sequence ID" value="NZ_JAKNCT010000009.1"/>
</dbReference>
<dbReference type="PROSITE" id="PS50966">
    <property type="entry name" value="ZF_SWIM"/>
    <property type="match status" value="1"/>
</dbReference>
<evidence type="ECO:0000313" key="6">
    <source>
        <dbReference type="EMBL" id="MCG5031461.1"/>
    </source>
</evidence>
<dbReference type="CDD" id="cd18793">
    <property type="entry name" value="SF2_C_SNF"/>
    <property type="match status" value="1"/>
</dbReference>
<evidence type="ECO:0000313" key="7">
    <source>
        <dbReference type="Proteomes" id="UP001297600"/>
    </source>
</evidence>
<dbReference type="PROSITE" id="PS51192">
    <property type="entry name" value="HELICASE_ATP_BIND_1"/>
    <property type="match status" value="1"/>
</dbReference>
<protein>
    <submittedName>
        <fullName evidence="6">SNF2-related protein</fullName>
    </submittedName>
</protein>
<name>A0ABS9MS57_9BURK</name>
<dbReference type="InterPro" id="IPR000330">
    <property type="entry name" value="SNF2_N"/>
</dbReference>
<accession>A0ABS9MS57</accession>
<dbReference type="InterPro" id="IPR001650">
    <property type="entry name" value="Helicase_C-like"/>
</dbReference>
<sequence length="1201" mass="133563">MAKLQFGTTWWGRKWLEALQQGQSEPGRESRGRSYFTRSRVLGLEIEGETGRLLARVQGTAARPYRVTLRLPRIDPEKARRLASALAAHPQTLALLLEHQLEPGFDELARSFGVNLFPTSAEDFAPVCTCPDEPGCCKHVWAVFYALVRRIDTDPFELLRLGGVDFGKTLRGLGVDLEAQPRTGILTIDSFLCWKLPAAEDGAAAGSEPPKGFEAVPLYRLQPMEKALLSLLPEKFALLPGGRAWLARVWNRLKKNAARCWTQRSQEAKSDVWRFIDRGPLGSYGPVVPRIGIFDDSLDFIRPHPAGAEPRALSERRPAGWLLGALLELGHAEAQAHSAGLAFWEQLATIALALMKNGAVSPVLVRHQGARQTACTLAWEPALASSLVRDIVASGARAMDSSGVKPLELPPERTGTPEGRFLTVLTVLITAFAHYFQENAGRERMKLVPGLFLDRYRCLEEGACDAEIQALERYLRPLVFYQSSTRWKPVVTLRRTKGEDLSANLGIVPAAAAREVRPVLLKDLLSSPDYAADRYSVLSDFQILAKAYPPLLRVIETGGLAVRVSQSDLKGFLFDSKPALELLGARVLLPKSLRKLLRPSLVARISGSSGGSARSFFTKEMLSEFSWKVAVGGHELTEEQFRQLARHSGEIARLGEDYVWLDPEDIERIEKKLSSRRAPGYAERLRAVLTGKLDGARVVASSDILAELRRMNRSIEVRLPGSVHATLRPYQMRGFCWLVKNLKLGLGSLIADDMGLGKTLQVIAAIAWLKDEGGLARGRVLAAVPASLLVNWVREIRRFAPSLSCAIYHGQDRLLPAQEQMPDVLLTTYGTLRRDFDALSKRRWRLFVLDEAQAVKNTGTEAYGAASAFPASQVIAMTGTPVENRLMEYWSIFSIVQPGFLGSASEFRTNFVNPIEGEHDPEVSEAFRKLVAPLMLRRVKTDRSVIEDLPERLVQDVPVRLLPAQAALYERALQEALPAISEAEKGGAKDRVRRKALVLRLITELKQICNSPSQYLKTREPEPDSAKAQALLEILAECRSNRRKALVFTQYREMGERLQDWIEKRFGRRPQFLNGSVAVSQRAAMVDDFQNNPDSDILLVSLKAGGTGLNLTSASVVVHYDLWWNPAVENQASDRAWRIGQQRDVLILRFVTEGTFEERINEMLTEKRRLADLAVGEGERWIGDLSSSQIEELFGLGREGG</sequence>
<dbReference type="InterPro" id="IPR022138">
    <property type="entry name" value="DUF3670"/>
</dbReference>
<dbReference type="PANTHER" id="PTHR10799">
    <property type="entry name" value="SNF2/RAD54 HELICASE FAMILY"/>
    <property type="match status" value="1"/>
</dbReference>
<dbReference type="Pfam" id="PF04434">
    <property type="entry name" value="SWIM"/>
    <property type="match status" value="1"/>
</dbReference>
<dbReference type="SUPFAM" id="SSF52540">
    <property type="entry name" value="P-loop containing nucleoside triphosphate hydrolases"/>
    <property type="match status" value="2"/>
</dbReference>
<dbReference type="InterPro" id="IPR014001">
    <property type="entry name" value="Helicase_ATP-bd"/>
</dbReference>
<keyword evidence="1" id="KW-0378">Hydrolase</keyword>
<dbReference type="Pfam" id="PF00176">
    <property type="entry name" value="SNF2-rel_dom"/>
    <property type="match status" value="1"/>
</dbReference>
<feature type="domain" description="Helicase C-terminal" evidence="5">
    <location>
        <begin position="1030"/>
        <end position="1186"/>
    </location>
</feature>